<gene>
    <name evidence="8" type="primary">cobW</name>
    <name evidence="8" type="ORF">EJP67_01260</name>
</gene>
<sequence length="356" mass="38806">MTQASNAKIPVTIVTGFLGSGKTTLLRHILGNAEGRRIAVIVNEFGELGIDGEILRGCGIGCDDEGNEREGALYELANGCVCCTVQEEFLPVMLQLAERRGELDAVLIETSGLALPKPLVQAFQWPDIANIFTVDSVVTVVDGPAAASGQFAENPQAVDEARRADPNLDHESPLHELFEDQLSAADLVVLNKTDLMDDAARAKVEALVREELPPEVKIVAASEGRLPLALLLGQGRAAEATIHLRESHHDHEEDHDHDEFDSLVIELPPVDRDSLLAVLGKLVEQHTIYRVKGFVAVPGKPMRLLVQGVGRRFDHHFDRRWRDGEAQRTRLVFIGEDLDEGALRKALEEAGAVATA</sequence>
<dbReference type="AlphaFoldDB" id="A0A3S0ZKG7"/>
<dbReference type="Proteomes" id="UP000281118">
    <property type="component" value="Unassembled WGS sequence"/>
</dbReference>
<keyword evidence="2" id="KW-0378">Hydrolase</keyword>
<evidence type="ECO:0000256" key="5">
    <source>
        <dbReference type="ARBA" id="ARBA00045658"/>
    </source>
</evidence>
<dbReference type="GO" id="GO:0000166">
    <property type="term" value="F:nucleotide binding"/>
    <property type="evidence" value="ECO:0007669"/>
    <property type="project" value="UniProtKB-KW"/>
</dbReference>
<dbReference type="SUPFAM" id="SSF52540">
    <property type="entry name" value="P-loop containing nucleoside triphosphate hydrolases"/>
    <property type="match status" value="1"/>
</dbReference>
<evidence type="ECO:0000256" key="3">
    <source>
        <dbReference type="ARBA" id="ARBA00023186"/>
    </source>
</evidence>
<dbReference type="OrthoDB" id="9808822at2"/>
<protein>
    <submittedName>
        <fullName evidence="8">Cobalamin biosynthesis protein CobW</fullName>
    </submittedName>
</protein>
<evidence type="ECO:0000313" key="8">
    <source>
        <dbReference type="EMBL" id="RUR65679.1"/>
    </source>
</evidence>
<evidence type="ECO:0000313" key="9">
    <source>
        <dbReference type="Proteomes" id="UP000281118"/>
    </source>
</evidence>
<organism evidence="8 9">
    <name type="scientific">Variovorax guangxiensis</name>
    <dbReference type="NCBI Taxonomy" id="1775474"/>
    <lineage>
        <taxon>Bacteria</taxon>
        <taxon>Pseudomonadati</taxon>
        <taxon>Pseudomonadota</taxon>
        <taxon>Betaproteobacteria</taxon>
        <taxon>Burkholderiales</taxon>
        <taxon>Comamonadaceae</taxon>
        <taxon>Variovorax</taxon>
    </lineage>
</organism>
<dbReference type="Gene3D" id="3.40.50.300">
    <property type="entry name" value="P-loop containing nucleotide triphosphate hydrolases"/>
    <property type="match status" value="1"/>
</dbReference>
<dbReference type="Pfam" id="PF07683">
    <property type="entry name" value="CobW_C"/>
    <property type="match status" value="1"/>
</dbReference>
<dbReference type="PANTHER" id="PTHR13748:SF62">
    <property type="entry name" value="COBW DOMAIN-CONTAINING PROTEIN"/>
    <property type="match status" value="1"/>
</dbReference>
<reference evidence="8 9" key="1">
    <citation type="submission" date="2018-12" db="EMBL/GenBank/DDBJ databases">
        <title>The genome sequences of Variovorax guangxiensis DSM 27352.</title>
        <authorList>
            <person name="Gao J."/>
            <person name="Sun J."/>
        </authorList>
    </citation>
    <scope>NUCLEOTIDE SEQUENCE [LARGE SCALE GENOMIC DNA]</scope>
    <source>
        <strain evidence="8 9">DSM 27352</strain>
    </source>
</reference>
<name>A0A3S0ZKG7_9BURK</name>
<feature type="domain" description="CobW C-terminal" evidence="7">
    <location>
        <begin position="260"/>
        <end position="351"/>
    </location>
</feature>
<dbReference type="Pfam" id="PF02492">
    <property type="entry name" value="cobW"/>
    <property type="match status" value="1"/>
</dbReference>
<dbReference type="SUPFAM" id="SSF90002">
    <property type="entry name" value="Hypothetical protein YjiA, C-terminal domain"/>
    <property type="match status" value="1"/>
</dbReference>
<dbReference type="InterPro" id="IPR027417">
    <property type="entry name" value="P-loop_NTPase"/>
</dbReference>
<comment type="caution">
    <text evidence="8">The sequence shown here is derived from an EMBL/GenBank/DDBJ whole genome shotgun (WGS) entry which is preliminary data.</text>
</comment>
<dbReference type="RefSeq" id="WP_126018585.1">
    <property type="nucleotide sequence ID" value="NZ_RXFT01000001.1"/>
</dbReference>
<comment type="similarity">
    <text evidence="4">Belongs to the SIMIBI class G3E GTPase family. ZNG1 subfamily.</text>
</comment>
<evidence type="ECO:0000259" key="7">
    <source>
        <dbReference type="SMART" id="SM00833"/>
    </source>
</evidence>
<keyword evidence="3" id="KW-0143">Chaperone</keyword>
<evidence type="ECO:0000256" key="2">
    <source>
        <dbReference type="ARBA" id="ARBA00022801"/>
    </source>
</evidence>
<evidence type="ECO:0000256" key="6">
    <source>
        <dbReference type="ARBA" id="ARBA00049117"/>
    </source>
</evidence>
<dbReference type="InterPro" id="IPR012824">
    <property type="entry name" value="CobW"/>
</dbReference>
<dbReference type="InterPro" id="IPR036627">
    <property type="entry name" value="CobW-likC_sf"/>
</dbReference>
<evidence type="ECO:0000256" key="4">
    <source>
        <dbReference type="ARBA" id="ARBA00034320"/>
    </source>
</evidence>
<comment type="function">
    <text evidence="5">Zinc chaperone that directly transfers zinc cofactor to target proteins, thereby activating them. Zinc is transferred from the CXCC motif in the GTPase domain to the zinc binding site in target proteins in a process requiring GTP hydrolysis.</text>
</comment>
<dbReference type="CDD" id="cd03112">
    <property type="entry name" value="CobW-like"/>
    <property type="match status" value="1"/>
</dbReference>
<dbReference type="EMBL" id="RXFT01000001">
    <property type="protein sequence ID" value="RUR65679.1"/>
    <property type="molecule type" value="Genomic_DNA"/>
</dbReference>
<dbReference type="Gene3D" id="3.30.1220.10">
    <property type="entry name" value="CobW-like, C-terminal domain"/>
    <property type="match status" value="1"/>
</dbReference>
<dbReference type="InterPro" id="IPR003495">
    <property type="entry name" value="CobW/HypB/UreG_nucleotide-bd"/>
</dbReference>
<dbReference type="GO" id="GO:0016787">
    <property type="term" value="F:hydrolase activity"/>
    <property type="evidence" value="ECO:0007669"/>
    <property type="project" value="UniProtKB-KW"/>
</dbReference>
<keyword evidence="1" id="KW-0547">Nucleotide-binding</keyword>
<dbReference type="NCBIfam" id="TIGR02475">
    <property type="entry name" value="CobW"/>
    <property type="match status" value="1"/>
</dbReference>
<evidence type="ECO:0000256" key="1">
    <source>
        <dbReference type="ARBA" id="ARBA00022741"/>
    </source>
</evidence>
<dbReference type="SMART" id="SM00833">
    <property type="entry name" value="CobW_C"/>
    <property type="match status" value="1"/>
</dbReference>
<dbReference type="InterPro" id="IPR051316">
    <property type="entry name" value="Zinc-reg_GTPase_activator"/>
</dbReference>
<comment type="catalytic activity">
    <reaction evidence="6">
        <text>GTP + H2O = GDP + phosphate + H(+)</text>
        <dbReference type="Rhea" id="RHEA:19669"/>
        <dbReference type="ChEBI" id="CHEBI:15377"/>
        <dbReference type="ChEBI" id="CHEBI:15378"/>
        <dbReference type="ChEBI" id="CHEBI:37565"/>
        <dbReference type="ChEBI" id="CHEBI:43474"/>
        <dbReference type="ChEBI" id="CHEBI:58189"/>
    </reaction>
    <physiologicalReaction direction="left-to-right" evidence="6">
        <dbReference type="Rhea" id="RHEA:19670"/>
    </physiologicalReaction>
</comment>
<dbReference type="GO" id="GO:0005737">
    <property type="term" value="C:cytoplasm"/>
    <property type="evidence" value="ECO:0007669"/>
    <property type="project" value="TreeGrafter"/>
</dbReference>
<accession>A0A3S0ZKG7</accession>
<dbReference type="GO" id="GO:0009236">
    <property type="term" value="P:cobalamin biosynthetic process"/>
    <property type="evidence" value="ECO:0007669"/>
    <property type="project" value="InterPro"/>
</dbReference>
<dbReference type="PANTHER" id="PTHR13748">
    <property type="entry name" value="COBW-RELATED"/>
    <property type="match status" value="1"/>
</dbReference>
<proteinExistence type="inferred from homology"/>
<dbReference type="InterPro" id="IPR011629">
    <property type="entry name" value="CobW-like_C"/>
</dbReference>